<dbReference type="GO" id="GO:0022857">
    <property type="term" value="F:transmembrane transporter activity"/>
    <property type="evidence" value="ECO:0007669"/>
    <property type="project" value="InterPro"/>
</dbReference>
<feature type="transmembrane region" description="Helical" evidence="9">
    <location>
        <begin position="268"/>
        <end position="287"/>
    </location>
</feature>
<dbReference type="Pfam" id="PF02653">
    <property type="entry name" value="BPD_transp_2"/>
    <property type="match status" value="1"/>
</dbReference>
<dbReference type="AlphaFoldDB" id="A0A3B0T3B8"/>
<evidence type="ECO:0000256" key="6">
    <source>
        <dbReference type="ARBA" id="ARBA00022989"/>
    </source>
</evidence>
<gene>
    <name evidence="10" type="ORF">MNBD_ACTINO02-302</name>
</gene>
<keyword evidence="2" id="KW-0813">Transport</keyword>
<organism evidence="10">
    <name type="scientific">hydrothermal vent metagenome</name>
    <dbReference type="NCBI Taxonomy" id="652676"/>
    <lineage>
        <taxon>unclassified sequences</taxon>
        <taxon>metagenomes</taxon>
        <taxon>ecological metagenomes</taxon>
    </lineage>
</organism>
<evidence type="ECO:0000256" key="5">
    <source>
        <dbReference type="ARBA" id="ARBA00022970"/>
    </source>
</evidence>
<keyword evidence="6 9" id="KW-1133">Transmembrane helix</keyword>
<feature type="transmembrane region" description="Helical" evidence="9">
    <location>
        <begin position="117"/>
        <end position="140"/>
    </location>
</feature>
<evidence type="ECO:0000256" key="2">
    <source>
        <dbReference type="ARBA" id="ARBA00022448"/>
    </source>
</evidence>
<feature type="transmembrane region" description="Helical" evidence="9">
    <location>
        <begin position="50"/>
        <end position="71"/>
    </location>
</feature>
<comment type="similarity">
    <text evidence="8">Belongs to the binding-protein-dependent transport system permease family. LivHM subfamily.</text>
</comment>
<feature type="transmembrane region" description="Helical" evidence="9">
    <location>
        <begin position="293"/>
        <end position="312"/>
    </location>
</feature>
<accession>A0A3B0T3B8</accession>
<dbReference type="GO" id="GO:0005886">
    <property type="term" value="C:plasma membrane"/>
    <property type="evidence" value="ECO:0007669"/>
    <property type="project" value="UniProtKB-SubCell"/>
</dbReference>
<feature type="transmembrane region" description="Helical" evidence="9">
    <location>
        <begin position="215"/>
        <end position="235"/>
    </location>
</feature>
<evidence type="ECO:0000256" key="4">
    <source>
        <dbReference type="ARBA" id="ARBA00022692"/>
    </source>
</evidence>
<sequence length="326" mass="33939">MLSVPLIAQVGGTSLETFITKTIDGLALGAIYALLALGFVIIFKATQVLTFAHGAVSAMGAYLVSYFAVTLNVPGRWMGDLPVTLQFALSAVLAVLLAAAIGMALERVFIRPMIGEPLFSIVMITIGLDIVIRTIVGDYIGQGNTVSTGAPWGFLSQWRIGGVIIQHAQVATIIVAVITVAVLMWFFKTRIGIAMRATAFDQEAAMAQGISAGKIFALAWGIGAALAVIGGIFAAVPPRALGVSAGTAFFALRAFPAIVIGGLDSIKGAVVGGFIVGMAEVMAGHYLSSVTALGIGFNTVVPYLVMMAVLLVRPHGLYGTVEIRRV</sequence>
<feature type="transmembrane region" description="Helical" evidence="9">
    <location>
        <begin position="83"/>
        <end position="105"/>
    </location>
</feature>
<evidence type="ECO:0000256" key="9">
    <source>
        <dbReference type="SAM" id="Phobius"/>
    </source>
</evidence>
<dbReference type="InterPro" id="IPR001851">
    <property type="entry name" value="ABC_transp_permease"/>
</dbReference>
<evidence type="ECO:0000256" key="1">
    <source>
        <dbReference type="ARBA" id="ARBA00004651"/>
    </source>
</evidence>
<evidence type="ECO:0000256" key="8">
    <source>
        <dbReference type="ARBA" id="ARBA00037998"/>
    </source>
</evidence>
<dbReference type="InterPro" id="IPR052157">
    <property type="entry name" value="BCAA_transport_permease"/>
</dbReference>
<keyword evidence="4 9" id="KW-0812">Transmembrane</keyword>
<dbReference type="CDD" id="cd06582">
    <property type="entry name" value="TM_PBP1_LivH_like"/>
    <property type="match status" value="1"/>
</dbReference>
<comment type="subcellular location">
    <subcellularLocation>
        <location evidence="1">Cell membrane</location>
        <topology evidence="1">Multi-pass membrane protein</topology>
    </subcellularLocation>
</comment>
<keyword evidence="3" id="KW-1003">Cell membrane</keyword>
<feature type="transmembrane region" description="Helical" evidence="9">
    <location>
        <begin position="25"/>
        <end position="43"/>
    </location>
</feature>
<dbReference type="PANTHER" id="PTHR11795:SF451">
    <property type="entry name" value="ABC TRANSPORTER PERMEASE PROTEIN"/>
    <property type="match status" value="1"/>
</dbReference>
<reference evidence="10" key="1">
    <citation type="submission" date="2018-06" db="EMBL/GenBank/DDBJ databases">
        <authorList>
            <person name="Zhirakovskaya E."/>
        </authorList>
    </citation>
    <scope>NUCLEOTIDE SEQUENCE</scope>
</reference>
<dbReference type="EMBL" id="UOEK01000421">
    <property type="protein sequence ID" value="VAW07827.1"/>
    <property type="molecule type" value="Genomic_DNA"/>
</dbReference>
<keyword evidence="5" id="KW-0029">Amino-acid transport</keyword>
<evidence type="ECO:0000256" key="3">
    <source>
        <dbReference type="ARBA" id="ARBA00022475"/>
    </source>
</evidence>
<dbReference type="GO" id="GO:0006865">
    <property type="term" value="P:amino acid transport"/>
    <property type="evidence" value="ECO:0007669"/>
    <property type="project" value="UniProtKB-KW"/>
</dbReference>
<evidence type="ECO:0000313" key="10">
    <source>
        <dbReference type="EMBL" id="VAW07827.1"/>
    </source>
</evidence>
<proteinExistence type="inferred from homology"/>
<feature type="transmembrane region" description="Helical" evidence="9">
    <location>
        <begin position="160"/>
        <end position="187"/>
    </location>
</feature>
<name>A0A3B0T3B8_9ZZZZ</name>
<evidence type="ECO:0000256" key="7">
    <source>
        <dbReference type="ARBA" id="ARBA00023136"/>
    </source>
</evidence>
<keyword evidence="7 9" id="KW-0472">Membrane</keyword>
<protein>
    <submittedName>
        <fullName evidence="10">High-affinity branched-chain amino acid transport system permease protein LivH (TC 3.A.1.4.1)</fullName>
    </submittedName>
</protein>
<dbReference type="PANTHER" id="PTHR11795">
    <property type="entry name" value="BRANCHED-CHAIN AMINO ACID TRANSPORT SYSTEM PERMEASE PROTEIN LIVH"/>
    <property type="match status" value="1"/>
</dbReference>